<evidence type="ECO:0000313" key="2">
    <source>
        <dbReference type="Proteomes" id="UP000652761"/>
    </source>
</evidence>
<organism evidence="1 2">
    <name type="scientific">Colocasia esculenta</name>
    <name type="common">Wild taro</name>
    <name type="synonym">Arum esculentum</name>
    <dbReference type="NCBI Taxonomy" id="4460"/>
    <lineage>
        <taxon>Eukaryota</taxon>
        <taxon>Viridiplantae</taxon>
        <taxon>Streptophyta</taxon>
        <taxon>Embryophyta</taxon>
        <taxon>Tracheophyta</taxon>
        <taxon>Spermatophyta</taxon>
        <taxon>Magnoliopsida</taxon>
        <taxon>Liliopsida</taxon>
        <taxon>Araceae</taxon>
        <taxon>Aroideae</taxon>
        <taxon>Colocasieae</taxon>
        <taxon>Colocasia</taxon>
    </lineage>
</organism>
<accession>A0A843XWL3</accession>
<dbReference type="EMBL" id="NMUH01016301">
    <property type="protein sequence ID" value="MQM23432.1"/>
    <property type="molecule type" value="Genomic_DNA"/>
</dbReference>
<protein>
    <submittedName>
        <fullName evidence="1">Uncharacterized protein</fullName>
    </submittedName>
</protein>
<reference evidence="1" key="1">
    <citation type="submission" date="2017-07" db="EMBL/GenBank/DDBJ databases">
        <title>Taro Niue Genome Assembly and Annotation.</title>
        <authorList>
            <person name="Atibalentja N."/>
            <person name="Keating K."/>
            <person name="Fields C.J."/>
        </authorList>
    </citation>
    <scope>NUCLEOTIDE SEQUENCE</scope>
    <source>
        <strain evidence="1">Niue_2</strain>
        <tissue evidence="1">Leaf</tissue>
    </source>
</reference>
<gene>
    <name evidence="1" type="ORF">Taro_056495</name>
</gene>
<proteinExistence type="predicted"/>
<evidence type="ECO:0000313" key="1">
    <source>
        <dbReference type="EMBL" id="MQM23432.1"/>
    </source>
</evidence>
<name>A0A843XWL3_COLES</name>
<dbReference type="Proteomes" id="UP000652761">
    <property type="component" value="Unassembled WGS sequence"/>
</dbReference>
<sequence length="60" mass="6999">MPGFPVLHSWLVTSETPQYVKIRRRHKHPVVDINVDGTLCKRPTEAQTPHCERNCKRHVV</sequence>
<keyword evidence="2" id="KW-1185">Reference proteome</keyword>
<dbReference type="AlphaFoldDB" id="A0A843XWL3"/>
<comment type="caution">
    <text evidence="1">The sequence shown here is derived from an EMBL/GenBank/DDBJ whole genome shotgun (WGS) entry which is preliminary data.</text>
</comment>